<dbReference type="EMBL" id="FOSQ01000007">
    <property type="protein sequence ID" value="SFK79937.1"/>
    <property type="molecule type" value="Genomic_DNA"/>
</dbReference>
<dbReference type="AlphaFoldDB" id="A0A1I4CI19"/>
<reference evidence="12 13" key="1">
    <citation type="submission" date="2016-10" db="EMBL/GenBank/DDBJ databases">
        <authorList>
            <person name="de Groot N.N."/>
        </authorList>
    </citation>
    <scope>NUCLEOTIDE SEQUENCE [LARGE SCALE GENOMIC DNA]</scope>
    <source>
        <strain evidence="12 13">DSM 19981</strain>
    </source>
</reference>
<evidence type="ECO:0000256" key="6">
    <source>
        <dbReference type="ARBA" id="ARBA00022692"/>
    </source>
</evidence>
<keyword evidence="12" id="KW-0966">Cell projection</keyword>
<evidence type="ECO:0000256" key="11">
    <source>
        <dbReference type="SAM" id="MobiDB-lite"/>
    </source>
</evidence>
<accession>A0A1I4CI19</accession>
<keyword evidence="12" id="KW-0969">Cilium</keyword>
<evidence type="ECO:0000256" key="10">
    <source>
        <dbReference type="RuleBase" id="RU364125"/>
    </source>
</evidence>
<dbReference type="GO" id="GO:0006935">
    <property type="term" value="P:chemotaxis"/>
    <property type="evidence" value="ECO:0007669"/>
    <property type="project" value="UniProtKB-KW"/>
</dbReference>
<feature type="compositionally biased region" description="Basic residues" evidence="11">
    <location>
        <begin position="9"/>
        <end position="18"/>
    </location>
</feature>
<comment type="subcellular location">
    <subcellularLocation>
        <location evidence="10">Cell inner membrane</location>
    </subcellularLocation>
    <subcellularLocation>
        <location evidence="2">Cell membrane</location>
        <topology evidence="2">Single-pass membrane protein</topology>
    </subcellularLocation>
</comment>
<sequence length="203" mass="21550">MQGAPGSRHAVRAGHVARRQKDAGDRMAAAAPAKAEAAEGEAPAAKKGGKKKLLLILLPLLLLIGVGAGLWFTGILPKLLGMGPPPEPAAEAAAEPAPPPRSPPAFVDLPEIVANLNVPGRRASFVRLRAKIEISRAEDTAVVQAAMPRLQDLFQTYLREVRPEELRGSAGTHRLREELIARANLAAAPARITDVLFVEMLVQ</sequence>
<proteinExistence type="inferred from homology"/>
<dbReference type="GO" id="GO:0071978">
    <property type="term" value="P:bacterial-type flagellum-dependent swarming motility"/>
    <property type="evidence" value="ECO:0007669"/>
    <property type="project" value="TreeGrafter"/>
</dbReference>
<evidence type="ECO:0000256" key="7">
    <source>
        <dbReference type="ARBA" id="ARBA00022779"/>
    </source>
</evidence>
<dbReference type="Proteomes" id="UP000199473">
    <property type="component" value="Unassembled WGS sequence"/>
</dbReference>
<name>A0A1I4CI19_9PROT</name>
<keyword evidence="8 10" id="KW-1133">Transmembrane helix</keyword>
<evidence type="ECO:0000256" key="9">
    <source>
        <dbReference type="ARBA" id="ARBA00023136"/>
    </source>
</evidence>
<organism evidence="12 13">
    <name type="scientific">Falsiroseomonas stagni DSM 19981</name>
    <dbReference type="NCBI Taxonomy" id="1123062"/>
    <lineage>
        <taxon>Bacteria</taxon>
        <taxon>Pseudomonadati</taxon>
        <taxon>Pseudomonadota</taxon>
        <taxon>Alphaproteobacteria</taxon>
        <taxon>Acetobacterales</taxon>
        <taxon>Roseomonadaceae</taxon>
        <taxon>Falsiroseomonas</taxon>
    </lineage>
</organism>
<evidence type="ECO:0000256" key="8">
    <source>
        <dbReference type="ARBA" id="ARBA00022989"/>
    </source>
</evidence>
<keyword evidence="4" id="KW-1003">Cell membrane</keyword>
<keyword evidence="6 10" id="KW-0812">Transmembrane</keyword>
<feature type="transmembrane region" description="Helical" evidence="10">
    <location>
        <begin position="53"/>
        <end position="72"/>
    </location>
</feature>
<keyword evidence="5 10" id="KW-0145">Chemotaxis</keyword>
<dbReference type="PANTHER" id="PTHR35091:SF2">
    <property type="entry name" value="FLAGELLAR PROTEIN FLIL"/>
    <property type="match status" value="1"/>
</dbReference>
<dbReference type="PANTHER" id="PTHR35091">
    <property type="entry name" value="FLAGELLAR PROTEIN FLIL"/>
    <property type="match status" value="1"/>
</dbReference>
<evidence type="ECO:0000256" key="4">
    <source>
        <dbReference type="ARBA" id="ARBA00022475"/>
    </source>
</evidence>
<keyword evidence="10" id="KW-0997">Cell inner membrane</keyword>
<evidence type="ECO:0000313" key="13">
    <source>
        <dbReference type="Proteomes" id="UP000199473"/>
    </source>
</evidence>
<keyword evidence="12" id="KW-0282">Flagellum</keyword>
<keyword evidence="9 10" id="KW-0472">Membrane</keyword>
<comment type="similarity">
    <text evidence="3 10">Belongs to the FliL family.</text>
</comment>
<dbReference type="STRING" id="1123062.SAMN02745775_107218"/>
<evidence type="ECO:0000256" key="3">
    <source>
        <dbReference type="ARBA" id="ARBA00008281"/>
    </source>
</evidence>
<evidence type="ECO:0000313" key="12">
    <source>
        <dbReference type="EMBL" id="SFK79937.1"/>
    </source>
</evidence>
<dbReference type="GO" id="GO:0005886">
    <property type="term" value="C:plasma membrane"/>
    <property type="evidence" value="ECO:0007669"/>
    <property type="project" value="UniProtKB-SubCell"/>
</dbReference>
<comment type="function">
    <text evidence="1 10">Controls the rotational direction of flagella during chemotaxis.</text>
</comment>
<dbReference type="Pfam" id="PF03748">
    <property type="entry name" value="FliL"/>
    <property type="match status" value="1"/>
</dbReference>
<keyword evidence="13" id="KW-1185">Reference proteome</keyword>
<keyword evidence="7 10" id="KW-0283">Flagellar rotation</keyword>
<evidence type="ECO:0000256" key="5">
    <source>
        <dbReference type="ARBA" id="ARBA00022500"/>
    </source>
</evidence>
<feature type="compositionally biased region" description="Low complexity" evidence="11">
    <location>
        <begin position="28"/>
        <end position="44"/>
    </location>
</feature>
<feature type="region of interest" description="Disordered" evidence="11">
    <location>
        <begin position="1"/>
        <end position="44"/>
    </location>
</feature>
<protein>
    <recommendedName>
        <fullName evidence="10">Flagellar protein FliL</fullName>
    </recommendedName>
</protein>
<evidence type="ECO:0000256" key="2">
    <source>
        <dbReference type="ARBA" id="ARBA00004162"/>
    </source>
</evidence>
<gene>
    <name evidence="12" type="ORF">SAMN02745775_107218</name>
</gene>
<dbReference type="GO" id="GO:0009425">
    <property type="term" value="C:bacterial-type flagellum basal body"/>
    <property type="evidence" value="ECO:0007669"/>
    <property type="project" value="InterPro"/>
</dbReference>
<evidence type="ECO:0000256" key="1">
    <source>
        <dbReference type="ARBA" id="ARBA00002254"/>
    </source>
</evidence>
<dbReference type="InterPro" id="IPR005503">
    <property type="entry name" value="FliL"/>
</dbReference>